<dbReference type="FunFam" id="3.40.50.300:FF:001195">
    <property type="entry name" value="DNA repair protein rad50"/>
    <property type="match status" value="1"/>
</dbReference>
<keyword evidence="6" id="KW-0158">Chromosome</keyword>
<comment type="subcellular location">
    <subcellularLocation>
        <location evidence="3">Chromosome</location>
    </subcellularLocation>
    <subcellularLocation>
        <location evidence="2">Nucleus</location>
    </subcellularLocation>
</comment>
<evidence type="ECO:0000256" key="4">
    <source>
        <dbReference type="ARBA" id="ARBA00009439"/>
    </source>
</evidence>
<keyword evidence="13" id="KW-0539">Nucleus</keyword>
<evidence type="ECO:0000256" key="5">
    <source>
        <dbReference type="ARBA" id="ARBA00017893"/>
    </source>
</evidence>
<evidence type="ECO:0000256" key="3">
    <source>
        <dbReference type="ARBA" id="ARBA00004286"/>
    </source>
</evidence>
<organism evidence="17 18">
    <name type="scientific">Phanerochaete carnosa (strain HHB-10118-sp)</name>
    <name type="common">White-rot fungus</name>
    <name type="synonym">Peniophora carnosa</name>
    <dbReference type="NCBI Taxonomy" id="650164"/>
    <lineage>
        <taxon>Eukaryota</taxon>
        <taxon>Fungi</taxon>
        <taxon>Dikarya</taxon>
        <taxon>Basidiomycota</taxon>
        <taxon>Agaricomycotina</taxon>
        <taxon>Agaricomycetes</taxon>
        <taxon>Polyporales</taxon>
        <taxon>Phanerochaetaceae</taxon>
        <taxon>Phanerochaete</taxon>
    </lineage>
</organism>
<feature type="coiled-coil region" evidence="15">
    <location>
        <begin position="985"/>
        <end position="1012"/>
    </location>
</feature>
<evidence type="ECO:0000313" key="17">
    <source>
        <dbReference type="EMBL" id="EKM56919.1"/>
    </source>
</evidence>
<feature type="coiled-coil region" evidence="15">
    <location>
        <begin position="780"/>
        <end position="951"/>
    </location>
</feature>
<evidence type="ECO:0000256" key="13">
    <source>
        <dbReference type="ARBA" id="ARBA00023242"/>
    </source>
</evidence>
<evidence type="ECO:0000256" key="2">
    <source>
        <dbReference type="ARBA" id="ARBA00004123"/>
    </source>
</evidence>
<evidence type="ECO:0000259" key="16">
    <source>
        <dbReference type="Pfam" id="PF13476"/>
    </source>
</evidence>
<dbReference type="GO" id="GO:0000722">
    <property type="term" value="P:telomere maintenance via recombination"/>
    <property type="evidence" value="ECO:0007669"/>
    <property type="project" value="TreeGrafter"/>
</dbReference>
<dbReference type="Pfam" id="PF13558">
    <property type="entry name" value="SbcC_Walker_B"/>
    <property type="match status" value="1"/>
</dbReference>
<protein>
    <recommendedName>
        <fullName evidence="5">DNA repair protein RAD50</fullName>
    </recommendedName>
</protein>
<dbReference type="GO" id="GO:0043047">
    <property type="term" value="F:single-stranded telomeric DNA binding"/>
    <property type="evidence" value="ECO:0007669"/>
    <property type="project" value="TreeGrafter"/>
</dbReference>
<dbReference type="PANTHER" id="PTHR18867">
    <property type="entry name" value="RAD50"/>
    <property type="match status" value="1"/>
</dbReference>
<dbReference type="GO" id="GO:0070192">
    <property type="term" value="P:chromosome organization involved in meiotic cell cycle"/>
    <property type="evidence" value="ECO:0007669"/>
    <property type="project" value="TreeGrafter"/>
</dbReference>
<dbReference type="Gene3D" id="3.40.50.300">
    <property type="entry name" value="P-loop containing nucleotide triphosphate hydrolases"/>
    <property type="match status" value="2"/>
</dbReference>
<feature type="coiled-coil region" evidence="15">
    <location>
        <begin position="710"/>
        <end position="744"/>
    </location>
</feature>
<evidence type="ECO:0000256" key="10">
    <source>
        <dbReference type="ARBA" id="ARBA00022833"/>
    </source>
</evidence>
<dbReference type="RefSeq" id="XP_007394749.1">
    <property type="nucleotide sequence ID" value="XM_007394687.1"/>
</dbReference>
<dbReference type="HOGENOM" id="CLU_006184_0_0_1"/>
<comment type="catalytic activity">
    <reaction evidence="14">
        <text>ATP + H2O = ADP + phosphate + H(+)</text>
        <dbReference type="Rhea" id="RHEA:13065"/>
        <dbReference type="ChEBI" id="CHEBI:15377"/>
        <dbReference type="ChEBI" id="CHEBI:15378"/>
        <dbReference type="ChEBI" id="CHEBI:30616"/>
        <dbReference type="ChEBI" id="CHEBI:43474"/>
        <dbReference type="ChEBI" id="CHEBI:456216"/>
    </reaction>
</comment>
<keyword evidence="12" id="KW-0234">DNA repair</keyword>
<dbReference type="GO" id="GO:0006302">
    <property type="term" value="P:double-strand break repair"/>
    <property type="evidence" value="ECO:0007669"/>
    <property type="project" value="InterPro"/>
</dbReference>
<evidence type="ECO:0000256" key="8">
    <source>
        <dbReference type="ARBA" id="ARBA00022763"/>
    </source>
</evidence>
<dbReference type="FunCoup" id="K5WD38">
    <property type="interactions" value="585"/>
</dbReference>
<reference evidence="17 18" key="1">
    <citation type="journal article" date="2012" name="BMC Genomics">
        <title>Comparative genomics of the white-rot fungi, Phanerochaete carnosa and P. chrysosporium, to elucidate the genetic basis of the distinct wood types they colonize.</title>
        <authorList>
            <person name="Suzuki H."/>
            <person name="MacDonald J."/>
            <person name="Syed K."/>
            <person name="Salamov A."/>
            <person name="Hori C."/>
            <person name="Aerts A."/>
            <person name="Henrissat B."/>
            <person name="Wiebenga A."/>
            <person name="vanKuyk P.A."/>
            <person name="Barry K."/>
            <person name="Lindquist E."/>
            <person name="LaButti K."/>
            <person name="Lapidus A."/>
            <person name="Lucas S."/>
            <person name="Coutinho P."/>
            <person name="Gong Y."/>
            <person name="Samejima M."/>
            <person name="Mahadevan R."/>
            <person name="Abou-Zaid M."/>
            <person name="de Vries R.P."/>
            <person name="Igarashi K."/>
            <person name="Yadav J.S."/>
            <person name="Grigoriev I.V."/>
            <person name="Master E.R."/>
        </authorList>
    </citation>
    <scope>NUCLEOTIDE SEQUENCE [LARGE SCALE GENOMIC DNA]</scope>
    <source>
        <strain evidence="17 18">HHB-10118-sp</strain>
    </source>
</reference>
<dbReference type="InterPro" id="IPR004584">
    <property type="entry name" value="Rad50_eukaryotes"/>
</dbReference>
<dbReference type="GeneID" id="18912695"/>
<dbReference type="GO" id="GO:0000794">
    <property type="term" value="C:condensed nuclear chromosome"/>
    <property type="evidence" value="ECO:0007669"/>
    <property type="project" value="TreeGrafter"/>
</dbReference>
<dbReference type="InterPro" id="IPR038729">
    <property type="entry name" value="Rad50/SbcC_AAA"/>
</dbReference>
<dbReference type="GO" id="GO:0003691">
    <property type="term" value="F:double-stranded telomeric DNA binding"/>
    <property type="evidence" value="ECO:0007669"/>
    <property type="project" value="TreeGrafter"/>
</dbReference>
<keyword evidence="7" id="KW-0479">Metal-binding</keyword>
<dbReference type="KEGG" id="pco:PHACADRAFT_208087"/>
<dbReference type="PANTHER" id="PTHR18867:SF12">
    <property type="entry name" value="DNA REPAIR PROTEIN RAD50"/>
    <property type="match status" value="1"/>
</dbReference>
<dbReference type="EMBL" id="JH930471">
    <property type="protein sequence ID" value="EKM56919.1"/>
    <property type="molecule type" value="Genomic_DNA"/>
</dbReference>
<evidence type="ECO:0000256" key="1">
    <source>
        <dbReference type="ARBA" id="ARBA00001947"/>
    </source>
</evidence>
<evidence type="ECO:0000256" key="7">
    <source>
        <dbReference type="ARBA" id="ARBA00022723"/>
    </source>
</evidence>
<dbReference type="SUPFAM" id="SSF52540">
    <property type="entry name" value="P-loop containing nucleoside triphosphate hydrolases"/>
    <property type="match status" value="1"/>
</dbReference>
<evidence type="ECO:0000256" key="11">
    <source>
        <dbReference type="ARBA" id="ARBA00023054"/>
    </source>
</evidence>
<keyword evidence="8" id="KW-0227">DNA damage</keyword>
<evidence type="ECO:0000256" key="12">
    <source>
        <dbReference type="ARBA" id="ARBA00023204"/>
    </source>
</evidence>
<evidence type="ECO:0000256" key="6">
    <source>
        <dbReference type="ARBA" id="ARBA00022454"/>
    </source>
</evidence>
<dbReference type="Proteomes" id="UP000008370">
    <property type="component" value="Unassembled WGS sequence"/>
</dbReference>
<keyword evidence="11 15" id="KW-0175">Coiled coil</keyword>
<keyword evidence="18" id="KW-1185">Reference proteome</keyword>
<keyword evidence="9" id="KW-0378">Hydrolase</keyword>
<evidence type="ECO:0000256" key="14">
    <source>
        <dbReference type="ARBA" id="ARBA00049360"/>
    </source>
</evidence>
<accession>K5WD38</accession>
<evidence type="ECO:0000256" key="9">
    <source>
        <dbReference type="ARBA" id="ARBA00022801"/>
    </source>
</evidence>
<dbReference type="STRING" id="650164.K5WD38"/>
<comment type="cofactor">
    <cofactor evidence="1">
        <name>Zn(2+)</name>
        <dbReference type="ChEBI" id="CHEBI:29105"/>
    </cofactor>
</comment>
<keyword evidence="10" id="KW-0862">Zinc</keyword>
<dbReference type="Pfam" id="PF13476">
    <property type="entry name" value="AAA_23"/>
    <property type="match status" value="1"/>
</dbReference>
<proteinExistence type="inferred from homology"/>
<comment type="similarity">
    <text evidence="4">Belongs to the SMC family. RAD50 subfamily.</text>
</comment>
<evidence type="ECO:0000256" key="15">
    <source>
        <dbReference type="SAM" id="Coils"/>
    </source>
</evidence>
<name>K5WD38_PHACS</name>
<dbReference type="OrthoDB" id="18797at2759"/>
<dbReference type="GO" id="GO:0046872">
    <property type="term" value="F:metal ion binding"/>
    <property type="evidence" value="ECO:0007669"/>
    <property type="project" value="UniProtKB-KW"/>
</dbReference>
<dbReference type="Gene3D" id="1.10.287.1490">
    <property type="match status" value="1"/>
</dbReference>
<dbReference type="InterPro" id="IPR027417">
    <property type="entry name" value="P-loop_NTPase"/>
</dbReference>
<dbReference type="GO" id="GO:0051880">
    <property type="term" value="F:G-quadruplex DNA binding"/>
    <property type="evidence" value="ECO:0007669"/>
    <property type="project" value="TreeGrafter"/>
</dbReference>
<dbReference type="NCBIfam" id="TIGR00606">
    <property type="entry name" value="rad50"/>
    <property type="match status" value="1"/>
</dbReference>
<dbReference type="GO" id="GO:0016887">
    <property type="term" value="F:ATP hydrolysis activity"/>
    <property type="evidence" value="ECO:0007669"/>
    <property type="project" value="InterPro"/>
</dbReference>
<dbReference type="InParanoid" id="K5WD38"/>
<dbReference type="GO" id="GO:0007004">
    <property type="term" value="P:telomere maintenance via telomerase"/>
    <property type="evidence" value="ECO:0007669"/>
    <property type="project" value="TreeGrafter"/>
</dbReference>
<feature type="domain" description="Rad50/SbcC-type AAA" evidence="16">
    <location>
        <begin position="6"/>
        <end position="217"/>
    </location>
</feature>
<sequence length="1303" mass="147094">MASLNKLAIRGIRSFDDKDVQIIQFFSPVTVVVGHNGSGKTTIIECLKYAATGKQPPNTNGGAFVHDPKLANENEVKAQVKLQFTAANNSVMEATRNLKITAGGVDALKSNFTSLEGILSTKGAEGTGKRATISTRCAEMNVEIPQLFGVSQAVLDNVIFCHQEDSCWPLAESSVLKKKFDGIFEATKYTKALDAIRSLRDKKAQELRIEKEQLDSLRLEKTRSDGLKARFSELTRSIAAKSHEYKEAEKKHALKVASNQEFCESFTKSREICVKVDGLTATKRRYEEELGNLKGSLQELAGSDRELQDRLNSFKAHVFEQERKRAARLDDIQNLKSELDRTRTIRDGKLNEHGELVAQAKAHDIVLEKREQLIKDLAAKYSMRGFESTPLDEERILDFIMRIEDTQRRLHTESADFQSKQKCLSAEYNTRFTQLRSERESYRGRKKDPQDRSEILRKQISAKLRDFSDLESATSENATVEADIEKAQHSIDHAKEIIREAKFDERMNKKTAEREERAAHHGTLQAELASVVKQSSEQGELKFKREQQQRKEFELKKALEASNPLFQRFIGSDAVPGTMERELSRVSIEKDAKLSTLIDAARAASQDVQTIDTALMSLRAQIKEKSEEIAGLDMQIKDDMDAVVSLLNIPDPYKALSEAEKATASARNEIASAKGGGPKLQELKKSGNERKCCPLCDRNMNNQELRVFERKIDEEVAKSSQENIQDLERELTEWEHVWKQLQSASQKATTRDRLKNTDIPALERQIKEKEGELSGARIVGEEATQRVNDAAKEMNELNELKRSATSISEIQRELATLRLDVDRLETTLLASGSTKTVEEVQAQAELLKVKIDGIDQELRSFAAEKELQSSALTERKEELHELEKKQANLKGKLREKTSLEDRIKSMKEDVESAANTIRELDAKVSDLDPVIEQLEQEHQAADQKLSEKLALARSAAQDVDSSINTLDDLTHTIEQYVQDECARHLKECSTEIRELDSQIAELERKQAEADEEASSILKGINESTAALPNLHNNLRARQLVNDIANMQAEINKYDMKEAVQAMHLFDEKYPSEKDEETGLQNTVAYLDGVIATNNQELESLQIKLQENYNDINRRYRDKLIKVKLSGMANNDLEKYAKALDSAIMKYHSLKMEEVNDTMRHLWNKTYQGTDIDGIKICSDSDTTGKRRSHQYRVVMTKDQAGMDMRGRCSAGQKMLASIIIRLALADSFGQNCGILALDEPTNALDTENIAALASSLADIINERKHHANFQLISNVLDQQHWRPLECTRSNDELYQRGKLSAHG</sequence>
<feature type="coiled-coil region" evidence="15">
    <location>
        <begin position="200"/>
        <end position="251"/>
    </location>
</feature>
<evidence type="ECO:0000313" key="18">
    <source>
        <dbReference type="Proteomes" id="UP000008370"/>
    </source>
</evidence>
<dbReference type="GO" id="GO:0030870">
    <property type="term" value="C:Mre11 complex"/>
    <property type="evidence" value="ECO:0007669"/>
    <property type="project" value="InterPro"/>
</dbReference>
<gene>
    <name evidence="17" type="ORF">PHACADRAFT_208087</name>
</gene>